<reference evidence="5" key="1">
    <citation type="submission" date="2017-02" db="UniProtKB">
        <authorList>
            <consortium name="WormBaseParasite"/>
        </authorList>
    </citation>
    <scope>IDENTIFICATION</scope>
</reference>
<gene>
    <name evidence="2" type="ORF">DME_LOCUS1646</name>
</gene>
<dbReference type="InterPro" id="IPR054450">
    <property type="entry name" value="TIL-like_dom"/>
</dbReference>
<dbReference type="Proteomes" id="UP000274756">
    <property type="component" value="Unassembled WGS sequence"/>
</dbReference>
<accession>A0A0N4UHX4</accession>
<sequence>MIALLFESSLPDAMCNGMLIDQSVEPEANVLNLSNDLCLLASRMKQYLESISNIKKFDLTDLKHGLTFQLCLVQRVHAIGKTIHDAKCRLTGRECGPNMPISYQKSYKKQEHGEIVDFKCRLPGHKCGPDMKYVTIQFYRNKLRQFLEPVRGKICIVRCAYINSNRTSSLAQTMVEPRVDIPYVSSSIIRYFRMNLPVLTTKIQKEFRTVDEKIEDYNCELSGKSCGKNMKFVTISRKTIGNFASIFTGSYQQRNCIQQCVCVSTQYSKKDGKCI</sequence>
<dbReference type="WBParaSite" id="DME_0000717501-mRNA-1">
    <property type="protein sequence ID" value="DME_0000717501-mRNA-1"/>
    <property type="gene ID" value="DME_0000717501"/>
</dbReference>
<evidence type="ECO:0000259" key="1">
    <source>
        <dbReference type="Pfam" id="PF22897"/>
    </source>
</evidence>
<name>A0A0N4UHX4_DRAME</name>
<proteinExistence type="predicted"/>
<dbReference type="AlphaFoldDB" id="A0A0N4UHX4"/>
<keyword evidence="4" id="KW-1185">Reference proteome</keyword>
<organism evidence="3 5">
    <name type="scientific">Dracunculus medinensis</name>
    <name type="common">Guinea worm</name>
    <dbReference type="NCBI Taxonomy" id="318479"/>
    <lineage>
        <taxon>Eukaryota</taxon>
        <taxon>Metazoa</taxon>
        <taxon>Ecdysozoa</taxon>
        <taxon>Nematoda</taxon>
        <taxon>Chromadorea</taxon>
        <taxon>Rhabditida</taxon>
        <taxon>Spirurina</taxon>
        <taxon>Dracunculoidea</taxon>
        <taxon>Dracunculidae</taxon>
        <taxon>Dracunculus</taxon>
    </lineage>
</organism>
<protein>
    <submittedName>
        <fullName evidence="5">ZP domain-containing protein</fullName>
    </submittedName>
</protein>
<feature type="domain" description="TIL-like" evidence="1">
    <location>
        <begin position="223"/>
        <end position="275"/>
    </location>
</feature>
<evidence type="ECO:0000313" key="4">
    <source>
        <dbReference type="Proteomes" id="UP000274756"/>
    </source>
</evidence>
<evidence type="ECO:0000313" key="2">
    <source>
        <dbReference type="EMBL" id="VDN51673.1"/>
    </source>
</evidence>
<dbReference type="EMBL" id="UYYG01000027">
    <property type="protein sequence ID" value="VDN51673.1"/>
    <property type="molecule type" value="Genomic_DNA"/>
</dbReference>
<dbReference type="Proteomes" id="UP000038040">
    <property type="component" value="Unplaced"/>
</dbReference>
<reference evidence="2 4" key="2">
    <citation type="submission" date="2018-11" db="EMBL/GenBank/DDBJ databases">
        <authorList>
            <consortium name="Pathogen Informatics"/>
        </authorList>
    </citation>
    <scope>NUCLEOTIDE SEQUENCE [LARGE SCALE GENOMIC DNA]</scope>
</reference>
<dbReference type="Pfam" id="PF22897">
    <property type="entry name" value="TIL_2"/>
    <property type="match status" value="1"/>
</dbReference>
<evidence type="ECO:0000313" key="3">
    <source>
        <dbReference type="Proteomes" id="UP000038040"/>
    </source>
</evidence>
<evidence type="ECO:0000313" key="5">
    <source>
        <dbReference type="WBParaSite" id="DME_0000717501-mRNA-1"/>
    </source>
</evidence>